<dbReference type="InterPro" id="IPR026271">
    <property type="entry name" value="PRAME"/>
</dbReference>
<dbReference type="AlphaFoldDB" id="G3QHY7"/>
<dbReference type="PANTHER" id="PTHR14224">
    <property type="entry name" value="SIMILAR TO PREFERENTIALLY EXPRESSED ANTIGEN IN MELANOMA-LIKE 3"/>
    <property type="match status" value="1"/>
</dbReference>
<evidence type="ECO:0000256" key="2">
    <source>
        <dbReference type="ARBA" id="ARBA00022614"/>
    </source>
</evidence>
<dbReference type="GO" id="GO:0043066">
    <property type="term" value="P:negative regulation of apoptotic process"/>
    <property type="evidence" value="ECO:0007669"/>
    <property type="project" value="InterPro"/>
</dbReference>
<keyword evidence="3" id="KW-0677">Repeat</keyword>
<comment type="similarity">
    <text evidence="1">Belongs to the PRAME family.</text>
</comment>
<dbReference type="EMBL" id="CABD030000955">
    <property type="status" value="NOT_ANNOTATED_CDS"/>
    <property type="molecule type" value="Genomic_DNA"/>
</dbReference>
<dbReference type="PANTHER" id="PTHR14224:SF98">
    <property type="entry name" value="PRAME FAMILY MEMBER 2"/>
    <property type="match status" value="1"/>
</dbReference>
<dbReference type="STRING" id="9593.ENSGGOP00000001975"/>
<reference evidence="5" key="1">
    <citation type="submission" date="2011-05" db="EMBL/GenBank/DDBJ databases">
        <title>Insights into the evolution of the great apes provided by the gorilla genome.</title>
        <authorList>
            <person name="Scally A."/>
        </authorList>
    </citation>
    <scope>NUCLEOTIDE SEQUENCE [LARGE SCALE GENOMIC DNA]</scope>
</reference>
<proteinExistence type="inferred from homology"/>
<dbReference type="Gene3D" id="3.80.10.10">
    <property type="entry name" value="Ribonuclease Inhibitor"/>
    <property type="match status" value="1"/>
</dbReference>
<protein>
    <submittedName>
        <fullName evidence="4">Uncharacterized protein</fullName>
    </submittedName>
</protein>
<dbReference type="SUPFAM" id="SSF52047">
    <property type="entry name" value="RNI-like"/>
    <property type="match status" value="1"/>
</dbReference>
<dbReference type="FunFam" id="3.80.10.10:FF:000079">
    <property type="entry name" value="PRAME family member 18"/>
    <property type="match status" value="1"/>
</dbReference>
<evidence type="ECO:0000256" key="3">
    <source>
        <dbReference type="ARBA" id="ARBA00022737"/>
    </source>
</evidence>
<dbReference type="GO" id="GO:0008284">
    <property type="term" value="P:positive regulation of cell population proliferation"/>
    <property type="evidence" value="ECO:0007669"/>
    <property type="project" value="InterPro"/>
</dbReference>
<evidence type="ECO:0000256" key="1">
    <source>
        <dbReference type="ARBA" id="ARBA00009608"/>
    </source>
</evidence>
<organism evidence="4 5">
    <name type="scientific">Gorilla gorilla gorilla</name>
    <name type="common">Western lowland gorilla</name>
    <dbReference type="NCBI Taxonomy" id="9595"/>
    <lineage>
        <taxon>Eukaryota</taxon>
        <taxon>Metazoa</taxon>
        <taxon>Chordata</taxon>
        <taxon>Craniata</taxon>
        <taxon>Vertebrata</taxon>
        <taxon>Euteleostomi</taxon>
        <taxon>Mammalia</taxon>
        <taxon>Eutheria</taxon>
        <taxon>Euarchontoglires</taxon>
        <taxon>Primates</taxon>
        <taxon>Haplorrhini</taxon>
        <taxon>Catarrhini</taxon>
        <taxon>Hominidae</taxon>
        <taxon>Gorilla</taxon>
    </lineage>
</organism>
<dbReference type="GO" id="GO:0045892">
    <property type="term" value="P:negative regulation of DNA-templated transcription"/>
    <property type="evidence" value="ECO:0007669"/>
    <property type="project" value="InterPro"/>
</dbReference>
<dbReference type="GO" id="GO:0031462">
    <property type="term" value="C:Cul2-RING ubiquitin ligase complex"/>
    <property type="evidence" value="ECO:0000318"/>
    <property type="project" value="GO_Central"/>
</dbReference>
<dbReference type="GO" id="GO:0045596">
    <property type="term" value="P:negative regulation of cell differentiation"/>
    <property type="evidence" value="ECO:0007669"/>
    <property type="project" value="InterPro"/>
</dbReference>
<dbReference type="GO" id="GO:0043161">
    <property type="term" value="P:proteasome-mediated ubiquitin-dependent protein catabolic process"/>
    <property type="evidence" value="ECO:0000318"/>
    <property type="project" value="GO_Central"/>
</dbReference>
<sequence>MSIQAPLRLLELAGQSLLRDQALAISAVEELPRVLYLPLFMEAFSRRQFQTLTVMVQAWPFTCLPLGSLMKTLHLEPLKALLEGLHMLLTQKDRPRRWKLQVLDLRDVDENFWAIWSESRALSYSTEAMSKRQTAEDCPRTGEHQPLKVFIDICLKEIPQDECLRYLFQWVYQRRGLVHLCCSKLVNYLTPIKYLRKSLKIMCTCTLKLKLEIHNTCWPHLIRKLRCYLKEMKTLGKLVFSRCHHYTSDNELQGWLVAKFSSVFLRLEHLQLLKIKLITFFSGHLEQLIRCLQNPLENLELTCGNLLEEDVKCLSQYPSLGYLKHLNLSYVLLFRISLEPLGALLEKIAASLETLVLEGCQIHYSQLSAILPGLSHCSQLTTFYFGRNCMSVDALKDLLRHTSGLSKLSLETYPAPEESLNSLVRVNWEIFTPIRAELMCTLRELRQPKTIFIGPTPCPSCGSSPSEELELHLCC</sequence>
<name>G3QHY7_GORGO</name>
<evidence type="ECO:0000313" key="4">
    <source>
        <dbReference type="Ensembl" id="ENSGGOP00000001975.3"/>
    </source>
</evidence>
<dbReference type="InParanoid" id="G3QHY7"/>
<dbReference type="GeneTree" id="ENSGT01030000234531"/>
<dbReference type="InterPro" id="IPR050694">
    <property type="entry name" value="LRRC14/PRAME"/>
</dbReference>
<reference evidence="4" key="3">
    <citation type="submission" date="2025-08" db="UniProtKB">
        <authorList>
            <consortium name="Ensembl"/>
        </authorList>
    </citation>
    <scope>IDENTIFICATION</scope>
</reference>
<dbReference type="PIRSF" id="PIRSF038286">
    <property type="entry name" value="PRAME"/>
    <property type="match status" value="1"/>
</dbReference>
<reference evidence="4" key="4">
    <citation type="submission" date="2025-09" db="UniProtKB">
        <authorList>
            <consortium name="Ensembl"/>
        </authorList>
    </citation>
    <scope>IDENTIFICATION</scope>
</reference>
<evidence type="ECO:0000313" key="5">
    <source>
        <dbReference type="Proteomes" id="UP000001519"/>
    </source>
</evidence>
<dbReference type="Ensembl" id="ENSGGOT00000002017.3">
    <property type="protein sequence ID" value="ENSGGOP00000001975.3"/>
    <property type="gene ID" value="ENSGGOG00000002008.3"/>
</dbReference>
<keyword evidence="5" id="KW-1185">Reference proteome</keyword>
<dbReference type="GO" id="GO:1990756">
    <property type="term" value="F:ubiquitin-like ligase-substrate adaptor activity"/>
    <property type="evidence" value="ECO:0000318"/>
    <property type="project" value="GO_Central"/>
</dbReference>
<accession>G3QHY7</accession>
<dbReference type="OMA" id="LEIHNTC"/>
<dbReference type="Proteomes" id="UP000001519">
    <property type="component" value="Chromosome 1"/>
</dbReference>
<reference evidence="4 5" key="2">
    <citation type="journal article" date="2012" name="Nature">
        <title>Insights into hominid evolution from the gorilla genome sequence.</title>
        <authorList>
            <person name="Scally A."/>
            <person name="Dutheil J.Y."/>
            <person name="Hillier L.W."/>
            <person name="Jordan G.E."/>
            <person name="Goodhead I."/>
            <person name="Herrero J."/>
            <person name="Hobolth A."/>
            <person name="Lappalainen T."/>
            <person name="Mailund T."/>
            <person name="Marques-Bonet T."/>
            <person name="McCarthy S."/>
            <person name="Montgomery S.H."/>
            <person name="Schwalie P.C."/>
            <person name="Tang Y.A."/>
            <person name="Ward M.C."/>
            <person name="Xue Y."/>
            <person name="Yngvadottir B."/>
            <person name="Alkan C."/>
            <person name="Andersen L.N."/>
            <person name="Ayub Q."/>
            <person name="Ball E.V."/>
            <person name="Beal K."/>
            <person name="Bradley B.J."/>
            <person name="Chen Y."/>
            <person name="Clee C.M."/>
            <person name="Fitzgerald S."/>
            <person name="Graves T.A."/>
            <person name="Gu Y."/>
            <person name="Heath P."/>
            <person name="Heger A."/>
            <person name="Karakoc E."/>
            <person name="Kolb-Kokocinski A."/>
            <person name="Laird G.K."/>
            <person name="Lunter G."/>
            <person name="Meader S."/>
            <person name="Mort M."/>
            <person name="Mullikin J.C."/>
            <person name="Munch K."/>
            <person name="O'Connor T.D."/>
            <person name="Phillips A.D."/>
            <person name="Prado-Martinez J."/>
            <person name="Rogers A.S."/>
            <person name="Sajjadian S."/>
            <person name="Schmidt D."/>
            <person name="Shaw K."/>
            <person name="Simpson J.T."/>
            <person name="Stenson P.D."/>
            <person name="Turner D.J."/>
            <person name="Vigilant L."/>
            <person name="Vilella A.J."/>
            <person name="Whitener W."/>
            <person name="Zhu B."/>
            <person name="Cooper D.N."/>
            <person name="de Jong P."/>
            <person name="Dermitzakis E.T."/>
            <person name="Eichler E.E."/>
            <person name="Flicek P."/>
            <person name="Goldman N."/>
            <person name="Mundy N.I."/>
            <person name="Ning Z."/>
            <person name="Odom D.T."/>
            <person name="Ponting C.P."/>
            <person name="Quail M.A."/>
            <person name="Ryder O.A."/>
            <person name="Searle S.M."/>
            <person name="Warren W.C."/>
            <person name="Wilson R.K."/>
            <person name="Schierup M.H."/>
            <person name="Rogers J."/>
            <person name="Tyler-Smith C."/>
            <person name="Durbin R."/>
        </authorList>
    </citation>
    <scope>NUCLEOTIDE SEQUENCE [LARGE SCALE GENOMIC DNA]</scope>
</reference>
<dbReference type="eggNOG" id="ENOG502QWSJ">
    <property type="taxonomic scope" value="Eukaryota"/>
</dbReference>
<dbReference type="InterPro" id="IPR032675">
    <property type="entry name" value="LRR_dom_sf"/>
</dbReference>
<keyword evidence="2" id="KW-0433">Leucine-rich repeat</keyword>
<dbReference type="GO" id="GO:0005737">
    <property type="term" value="C:cytoplasm"/>
    <property type="evidence" value="ECO:0000318"/>
    <property type="project" value="GO_Central"/>
</dbReference>